<evidence type="ECO:0000259" key="1">
    <source>
        <dbReference type="Pfam" id="PF01471"/>
    </source>
</evidence>
<dbReference type="SUPFAM" id="SSF47090">
    <property type="entry name" value="PGBD-like"/>
    <property type="match status" value="2"/>
</dbReference>
<dbReference type="Proteomes" id="UP001499933">
    <property type="component" value="Unassembled WGS sequence"/>
</dbReference>
<name>A0ABN2RLZ0_9MICO</name>
<dbReference type="RefSeq" id="WP_344097692.1">
    <property type="nucleotide sequence ID" value="NZ_BAAAOG010000016.1"/>
</dbReference>
<gene>
    <name evidence="2" type="ORF">GCM10009776_37650</name>
</gene>
<dbReference type="InterPro" id="IPR036366">
    <property type="entry name" value="PGBDSf"/>
</dbReference>
<dbReference type="InterPro" id="IPR002477">
    <property type="entry name" value="Peptidoglycan-bd-like"/>
</dbReference>
<dbReference type="InterPro" id="IPR036365">
    <property type="entry name" value="PGBD-like_sf"/>
</dbReference>
<feature type="domain" description="Peptidoglycan binding-like" evidence="1">
    <location>
        <begin position="86"/>
        <end position="144"/>
    </location>
</feature>
<dbReference type="Gene3D" id="1.10.101.10">
    <property type="entry name" value="PGBD-like superfamily/PGBD"/>
    <property type="match status" value="2"/>
</dbReference>
<keyword evidence="3" id="KW-1185">Reference proteome</keyword>
<reference evidence="2 3" key="1">
    <citation type="journal article" date="2019" name="Int. J. Syst. Evol. Microbiol.">
        <title>The Global Catalogue of Microorganisms (GCM) 10K type strain sequencing project: providing services to taxonomists for standard genome sequencing and annotation.</title>
        <authorList>
            <consortium name="The Broad Institute Genomics Platform"/>
            <consortium name="The Broad Institute Genome Sequencing Center for Infectious Disease"/>
            <person name="Wu L."/>
            <person name="Ma J."/>
        </authorList>
    </citation>
    <scope>NUCLEOTIDE SEQUENCE [LARGE SCALE GENOMIC DNA]</scope>
    <source>
        <strain evidence="2 3">JCM 14901</strain>
    </source>
</reference>
<dbReference type="Pfam" id="PF01471">
    <property type="entry name" value="PG_binding_1"/>
    <property type="match status" value="2"/>
</dbReference>
<dbReference type="EMBL" id="BAAAOG010000016">
    <property type="protein sequence ID" value="GAA1971137.1"/>
    <property type="molecule type" value="Genomic_DNA"/>
</dbReference>
<feature type="domain" description="Peptidoglycan binding-like" evidence="1">
    <location>
        <begin position="14"/>
        <end position="68"/>
    </location>
</feature>
<protein>
    <recommendedName>
        <fullName evidence="1">Peptidoglycan binding-like domain-containing protein</fullName>
    </recommendedName>
</protein>
<evidence type="ECO:0000313" key="2">
    <source>
        <dbReference type="EMBL" id="GAA1971137.1"/>
    </source>
</evidence>
<comment type="caution">
    <text evidence="2">The sequence shown here is derived from an EMBL/GenBank/DDBJ whole genome shotgun (WGS) entry which is preliminary data.</text>
</comment>
<sequence length="164" mass="16816">MPTPPTISEGSAGAVVRWAQYLLVRRTLSYDQIDGIFGPITKAAVEEFQRESGLVVDGIVGPLTWARLGGDGPEPPTLQQGSTGAVVGRLQTALNEGRGDFAPASNPVLVVDNHFGPITARAVRGAQTSGGITVDGIVGLQTWALPVHAAGQVLADLCGVPGPG</sequence>
<organism evidence="2 3">
    <name type="scientific">Microbacterium deminutum</name>
    <dbReference type="NCBI Taxonomy" id="344164"/>
    <lineage>
        <taxon>Bacteria</taxon>
        <taxon>Bacillati</taxon>
        <taxon>Actinomycetota</taxon>
        <taxon>Actinomycetes</taxon>
        <taxon>Micrococcales</taxon>
        <taxon>Microbacteriaceae</taxon>
        <taxon>Microbacterium</taxon>
    </lineage>
</organism>
<accession>A0ABN2RLZ0</accession>
<proteinExistence type="predicted"/>
<evidence type="ECO:0000313" key="3">
    <source>
        <dbReference type="Proteomes" id="UP001499933"/>
    </source>
</evidence>